<dbReference type="InterPro" id="IPR048012">
    <property type="entry name" value="BfmA-like_N"/>
</dbReference>
<dbReference type="RefSeq" id="WP_229728882.1">
    <property type="nucleotide sequence ID" value="NZ_BMGS01000015.1"/>
</dbReference>
<accession>A0ABQ1X6J0</accession>
<evidence type="ECO:0000313" key="1">
    <source>
        <dbReference type="EMBL" id="GGG60380.1"/>
    </source>
</evidence>
<dbReference type="Proteomes" id="UP000601361">
    <property type="component" value="Unassembled WGS sequence"/>
</dbReference>
<organism evidence="1 2">
    <name type="scientific">Hymenobacter glacieicola</name>
    <dbReference type="NCBI Taxonomy" id="1562124"/>
    <lineage>
        <taxon>Bacteria</taxon>
        <taxon>Pseudomonadati</taxon>
        <taxon>Bacteroidota</taxon>
        <taxon>Cytophagia</taxon>
        <taxon>Cytophagales</taxon>
        <taxon>Hymenobacteraceae</taxon>
        <taxon>Hymenobacter</taxon>
    </lineage>
</organism>
<protein>
    <submittedName>
        <fullName evidence="1">Uncharacterized protein</fullName>
    </submittedName>
</protein>
<gene>
    <name evidence="1" type="ORF">GCM10011378_40440</name>
</gene>
<name>A0ABQ1X6J0_9BACT</name>
<sequence length="153" mass="17439">MPTKEGIVNVSIRTATHHLVAKERKRLKATQTDYIDAAVRYFAERGLDPIETQAREGQLIMNGIGRLQGDFKKLGDRVFSYIVEQENTIHLPMLEELVRARVTQEKTLQILQVIDANMRKQSGETLAKVRAEDQQEIDSIVQKVLSELRKPGE</sequence>
<comment type="caution">
    <text evidence="1">The sequence shown here is derived from an EMBL/GenBank/DDBJ whole genome shotgun (WGS) entry which is preliminary data.</text>
</comment>
<keyword evidence="2" id="KW-1185">Reference proteome</keyword>
<proteinExistence type="predicted"/>
<evidence type="ECO:0000313" key="2">
    <source>
        <dbReference type="Proteomes" id="UP000601361"/>
    </source>
</evidence>
<dbReference type="EMBL" id="BMGS01000015">
    <property type="protein sequence ID" value="GGG60380.1"/>
    <property type="molecule type" value="Genomic_DNA"/>
</dbReference>
<dbReference type="NCBIfam" id="NF041200">
    <property type="entry name" value="mob_BfmA_Nterm"/>
    <property type="match status" value="1"/>
</dbReference>
<reference evidence="2" key="1">
    <citation type="journal article" date="2019" name="Int. J. Syst. Evol. Microbiol.">
        <title>The Global Catalogue of Microorganisms (GCM) 10K type strain sequencing project: providing services to taxonomists for standard genome sequencing and annotation.</title>
        <authorList>
            <consortium name="The Broad Institute Genomics Platform"/>
            <consortium name="The Broad Institute Genome Sequencing Center for Infectious Disease"/>
            <person name="Wu L."/>
            <person name="Ma J."/>
        </authorList>
    </citation>
    <scope>NUCLEOTIDE SEQUENCE [LARGE SCALE GENOMIC DNA]</scope>
    <source>
        <strain evidence="2">CGMCC 1.12990</strain>
    </source>
</reference>